<dbReference type="InterPro" id="IPR043128">
    <property type="entry name" value="Rev_trsase/Diguanyl_cyclase"/>
</dbReference>
<dbReference type="InterPro" id="IPR001878">
    <property type="entry name" value="Znf_CCHC"/>
</dbReference>
<protein>
    <recommendedName>
        <fullName evidence="22">Endonuclease</fullName>
    </recommendedName>
</protein>
<evidence type="ECO:0000256" key="9">
    <source>
        <dbReference type="ARBA" id="ARBA00022884"/>
    </source>
</evidence>
<dbReference type="SUPFAM" id="SSF50630">
    <property type="entry name" value="Acid proteases"/>
    <property type="match status" value="1"/>
</dbReference>
<keyword evidence="13" id="KW-0511">Multifunctional enzyme</keyword>
<keyword evidence="7" id="KW-0378">Hydrolase</keyword>
<feature type="domain" description="Reverse transcriptase" evidence="18">
    <location>
        <begin position="518"/>
        <end position="698"/>
    </location>
</feature>
<dbReference type="InterPro" id="IPR001995">
    <property type="entry name" value="Peptidase_A2_cat"/>
</dbReference>
<dbReference type="Proteomes" id="UP001652680">
    <property type="component" value="Unassembled WGS sequence"/>
</dbReference>
<evidence type="ECO:0000256" key="5">
    <source>
        <dbReference type="ARBA" id="ARBA00022750"/>
    </source>
</evidence>
<dbReference type="Gene3D" id="3.30.420.10">
    <property type="entry name" value="Ribonuclease H-like superfamily/Ribonuclease H"/>
    <property type="match status" value="1"/>
</dbReference>
<evidence type="ECO:0000256" key="4">
    <source>
        <dbReference type="ARBA" id="ARBA00022722"/>
    </source>
</evidence>
<keyword evidence="14" id="KW-0862">Zinc</keyword>
<dbReference type="CDD" id="cd00303">
    <property type="entry name" value="retropepsin_like"/>
    <property type="match status" value="1"/>
</dbReference>
<dbReference type="SUPFAM" id="SSF53098">
    <property type="entry name" value="Ribonuclease H-like"/>
    <property type="match status" value="1"/>
</dbReference>
<evidence type="ECO:0000313" key="20">
    <source>
        <dbReference type="EnsemblMetazoa" id="XP_044312734.1"/>
    </source>
</evidence>
<feature type="domain" description="Integrase catalytic" evidence="19">
    <location>
        <begin position="781"/>
        <end position="942"/>
    </location>
</feature>
<keyword evidence="2" id="KW-0808">Transferase</keyword>
<dbReference type="InterPro" id="IPR050951">
    <property type="entry name" value="Retrovirus_Pol_polyprotein"/>
</dbReference>
<dbReference type="PROSITE" id="PS50878">
    <property type="entry name" value="RT_POL"/>
    <property type="match status" value="1"/>
</dbReference>
<dbReference type="Pfam" id="PF17919">
    <property type="entry name" value="RT_RNaseH_2"/>
    <property type="match status" value="1"/>
</dbReference>
<keyword evidence="14" id="KW-0479">Metal-binding</keyword>
<dbReference type="InterPro" id="IPR041577">
    <property type="entry name" value="RT_RNaseH_2"/>
</dbReference>
<evidence type="ECO:0000259" key="17">
    <source>
        <dbReference type="PROSITE" id="PS50175"/>
    </source>
</evidence>
<name>A0ABM5J1N5_DRORH</name>
<evidence type="ECO:0000256" key="11">
    <source>
        <dbReference type="ARBA" id="ARBA00022918"/>
    </source>
</evidence>
<evidence type="ECO:0000259" key="19">
    <source>
        <dbReference type="PROSITE" id="PS50994"/>
    </source>
</evidence>
<organism evidence="20 21">
    <name type="scientific">Drosophila rhopaloa</name>
    <name type="common">Fruit fly</name>
    <dbReference type="NCBI Taxonomy" id="1041015"/>
    <lineage>
        <taxon>Eukaryota</taxon>
        <taxon>Metazoa</taxon>
        <taxon>Ecdysozoa</taxon>
        <taxon>Arthropoda</taxon>
        <taxon>Hexapoda</taxon>
        <taxon>Insecta</taxon>
        <taxon>Pterygota</taxon>
        <taxon>Neoptera</taxon>
        <taxon>Endopterygota</taxon>
        <taxon>Diptera</taxon>
        <taxon>Brachycera</taxon>
        <taxon>Muscomorpha</taxon>
        <taxon>Ephydroidea</taxon>
        <taxon>Drosophilidae</taxon>
        <taxon>Drosophila</taxon>
        <taxon>Sophophora</taxon>
    </lineage>
</organism>
<dbReference type="InterPro" id="IPR005162">
    <property type="entry name" value="Retrotrans_gag_dom"/>
</dbReference>
<dbReference type="Gene3D" id="3.30.70.270">
    <property type="match status" value="2"/>
</dbReference>
<keyword evidence="12" id="KW-0238">DNA-binding</keyword>
<reference evidence="21" key="1">
    <citation type="journal article" date="2021" name="Elife">
        <title>Highly contiguous assemblies of 101 drosophilid genomes.</title>
        <authorList>
            <person name="Kim B.Y."/>
            <person name="Wang J.R."/>
            <person name="Miller D.E."/>
            <person name="Barmina O."/>
            <person name="Delaney E."/>
            <person name="Thompson A."/>
            <person name="Comeault A.A."/>
            <person name="Peede D."/>
            <person name="D'Agostino E.R."/>
            <person name="Pelaez J."/>
            <person name="Aguilar J.M."/>
            <person name="Haji D."/>
            <person name="Matsunaga T."/>
            <person name="Armstrong E.E."/>
            <person name="Zych M."/>
            <person name="Ogawa Y."/>
            <person name="Stamenkovic-Radak M."/>
            <person name="Jelic M."/>
            <person name="Veselinovic M.S."/>
            <person name="Tanaskovic M."/>
            <person name="Eric P."/>
            <person name="Gao J.J."/>
            <person name="Katoh T.K."/>
            <person name="Toda M.J."/>
            <person name="Watabe H."/>
            <person name="Watada M."/>
            <person name="Davis J.S."/>
            <person name="Moyle L.C."/>
            <person name="Manoli G."/>
            <person name="Bertolini E."/>
            <person name="Kostal V."/>
            <person name="Hawley R.S."/>
            <person name="Takahashi A."/>
            <person name="Jones C.D."/>
            <person name="Price D.K."/>
            <person name="Whiteman N."/>
            <person name="Kopp A."/>
            <person name="Matute D.R."/>
            <person name="Petrov D.A."/>
        </authorList>
    </citation>
    <scope>NUCLEOTIDE SEQUENCE [LARGE SCALE GENOMIC DNA]</scope>
</reference>
<dbReference type="InterPro" id="IPR012337">
    <property type="entry name" value="RNaseH-like_sf"/>
</dbReference>
<feature type="region of interest" description="Disordered" evidence="15">
    <location>
        <begin position="461"/>
        <end position="486"/>
    </location>
</feature>
<accession>A0ABM5J1N5</accession>
<dbReference type="InterPro" id="IPR043502">
    <property type="entry name" value="DNA/RNA_pol_sf"/>
</dbReference>
<dbReference type="Gene3D" id="3.10.10.10">
    <property type="entry name" value="HIV Type 1 Reverse Transcriptase, subunit A, domain 1"/>
    <property type="match status" value="1"/>
</dbReference>
<dbReference type="PANTHER" id="PTHR37984">
    <property type="entry name" value="PROTEIN CBG26694"/>
    <property type="match status" value="1"/>
</dbReference>
<keyword evidence="14" id="KW-0863">Zinc-finger</keyword>
<keyword evidence="21" id="KW-1185">Reference proteome</keyword>
<evidence type="ECO:0008006" key="22">
    <source>
        <dbReference type="Google" id="ProtNLM"/>
    </source>
</evidence>
<keyword evidence="3" id="KW-0548">Nucleotidyltransferase</keyword>
<evidence type="ECO:0000256" key="2">
    <source>
        <dbReference type="ARBA" id="ARBA00022679"/>
    </source>
</evidence>
<sequence length="942" mass="107100">MSSWVYLAPKSELTKYTEEFGLGTAEKSEDLRRLLAAFAKRTDRTETVRQRLAELTEKYRREKSPAKETIPAIVVTREREEITDTKGASRGDETEGKTEIKMETEVIDRVRGWGIRYQGTTNPLEFLSKMEQWAGGYGILKDQLIQTMPFILEGIASDWWNTTPSRIVTWTQLRTELLEYFLPPRYEEQLENQIAQMKQRETEPVREYAMGLRKLMQFTKLSEEAKLDRVYKNSRSKIKLYARRAGINSLTEFLKLAEEVEGIEAEDRALAIQPVQQLRPEICMRCGGTGHGARTCNNPPRLFCWVCGKNGTRTTECCRAGPRRRPEQIKLAAQGATKDPAAGEQLCCDGFQIVARIRVGNRTAKGIVDTGASRSAISRNRYQDLKHQGKWCGARAEITMANGTTQKAIGEFTAEVQFGGKLFRVSFMILTEVAGGILLGMDFLAGVHSTLRCGNLELEIREPGGEEEQPETSTEQEDTTGEPSEKEVQDFLETQRQRYYPRNPKQQAIINEQVNELLALGLIEPSRSPYSAPVVLVRKKNNEWRMCVDYRQLNDKTEKDAYPVPRMNFILDQLREAKFISTIDLKSGYWQIPMDRDSRQYTAFTVPGRGLFQWKVMPFGLTTAPATFQRALDSIIGPEMEPFAFAYLDNIVVIGRSKREHLEKLTEVFGRLQNANLRINPDKCHFFQKELKYLGHVISDRGIRTDPDKVAAIRDLPAPRSTKELHSFLGMASWYRRFIPNFTEQAGALQGLIRKGQKLEWTKEQQESFDQLKTSLTKAPVLACPDFTRQFKLQTDASDLGVGAVLTQDGEDGEHVIAFASRRSKHGNTTLLVIVDKFSKWVELAAIRQATADTFLRVFRERVIARVGSPKTLISDNGVQFTGGKTRKAMEKWGIRQQLTAPYTPQENPTERTNRTVKTMIAQLAGEDQTTWDEHLPELMLA</sequence>
<reference evidence="20" key="2">
    <citation type="submission" date="2025-05" db="UniProtKB">
        <authorList>
            <consortium name="EnsemblMetazoa"/>
        </authorList>
    </citation>
    <scope>IDENTIFICATION</scope>
</reference>
<proteinExistence type="predicted"/>
<evidence type="ECO:0000259" key="18">
    <source>
        <dbReference type="PROSITE" id="PS50878"/>
    </source>
</evidence>
<evidence type="ECO:0000256" key="1">
    <source>
        <dbReference type="ARBA" id="ARBA00022670"/>
    </source>
</evidence>
<dbReference type="Pfam" id="PF13975">
    <property type="entry name" value="gag-asp_proteas"/>
    <property type="match status" value="1"/>
</dbReference>
<dbReference type="Pfam" id="PF03732">
    <property type="entry name" value="Retrotrans_gag"/>
    <property type="match status" value="1"/>
</dbReference>
<dbReference type="GeneID" id="123037177"/>
<evidence type="ECO:0000256" key="13">
    <source>
        <dbReference type="ARBA" id="ARBA00023268"/>
    </source>
</evidence>
<dbReference type="PROSITE" id="PS00141">
    <property type="entry name" value="ASP_PROTEASE"/>
    <property type="match status" value="1"/>
</dbReference>
<keyword evidence="10" id="KW-0229">DNA integration</keyword>
<keyword evidence="4" id="KW-0540">Nuclease</keyword>
<dbReference type="SUPFAM" id="SSF57756">
    <property type="entry name" value="Retrovirus zinc finger-like domains"/>
    <property type="match status" value="1"/>
</dbReference>
<evidence type="ECO:0000313" key="21">
    <source>
        <dbReference type="Proteomes" id="UP001652680"/>
    </source>
</evidence>
<keyword evidence="9" id="KW-0694">RNA-binding</keyword>
<keyword evidence="5" id="KW-0064">Aspartyl protease</keyword>
<dbReference type="SUPFAM" id="SSF56672">
    <property type="entry name" value="DNA/RNA polymerases"/>
    <property type="match status" value="1"/>
</dbReference>
<dbReference type="PROSITE" id="PS50158">
    <property type="entry name" value="ZF_CCHC"/>
    <property type="match status" value="1"/>
</dbReference>
<dbReference type="CDD" id="cd01647">
    <property type="entry name" value="RT_LTR"/>
    <property type="match status" value="1"/>
</dbReference>
<feature type="domain" description="CCHC-type" evidence="16">
    <location>
        <begin position="283"/>
        <end position="296"/>
    </location>
</feature>
<dbReference type="Gene3D" id="2.40.70.10">
    <property type="entry name" value="Acid Proteases"/>
    <property type="match status" value="1"/>
</dbReference>
<evidence type="ECO:0000256" key="15">
    <source>
        <dbReference type="SAM" id="MobiDB-lite"/>
    </source>
</evidence>
<evidence type="ECO:0000256" key="14">
    <source>
        <dbReference type="PROSITE-ProRule" id="PRU00047"/>
    </source>
</evidence>
<keyword evidence="8" id="KW-0460">Magnesium</keyword>
<dbReference type="Pfam" id="PF00078">
    <property type="entry name" value="RVT_1"/>
    <property type="match status" value="1"/>
</dbReference>
<evidence type="ECO:0000256" key="6">
    <source>
        <dbReference type="ARBA" id="ARBA00022759"/>
    </source>
</evidence>
<dbReference type="PANTHER" id="PTHR37984:SF5">
    <property type="entry name" value="PROTEIN NYNRIN-LIKE"/>
    <property type="match status" value="1"/>
</dbReference>
<evidence type="ECO:0000256" key="10">
    <source>
        <dbReference type="ARBA" id="ARBA00022908"/>
    </source>
</evidence>
<evidence type="ECO:0000256" key="8">
    <source>
        <dbReference type="ARBA" id="ARBA00022842"/>
    </source>
</evidence>
<dbReference type="PROSITE" id="PS50994">
    <property type="entry name" value="INTEGRASE"/>
    <property type="match status" value="1"/>
</dbReference>
<dbReference type="InterPro" id="IPR001584">
    <property type="entry name" value="Integrase_cat-core"/>
</dbReference>
<dbReference type="EnsemblMetazoa" id="XM_044456799.1">
    <property type="protein sequence ID" value="XP_044312734.1"/>
    <property type="gene ID" value="LOC123037177"/>
</dbReference>
<keyword evidence="11" id="KW-0695">RNA-directed DNA polymerase</keyword>
<evidence type="ECO:0000259" key="16">
    <source>
        <dbReference type="PROSITE" id="PS50158"/>
    </source>
</evidence>
<evidence type="ECO:0000256" key="12">
    <source>
        <dbReference type="ARBA" id="ARBA00023125"/>
    </source>
</evidence>
<feature type="compositionally biased region" description="Acidic residues" evidence="15">
    <location>
        <begin position="465"/>
        <end position="480"/>
    </location>
</feature>
<dbReference type="Gene3D" id="4.10.60.10">
    <property type="entry name" value="Zinc finger, CCHC-type"/>
    <property type="match status" value="1"/>
</dbReference>
<dbReference type="InterPro" id="IPR001969">
    <property type="entry name" value="Aspartic_peptidase_AS"/>
</dbReference>
<keyword evidence="6" id="KW-0255">Endonuclease</keyword>
<keyword evidence="1" id="KW-0645">Protease</keyword>
<evidence type="ECO:0000256" key="3">
    <source>
        <dbReference type="ARBA" id="ARBA00022695"/>
    </source>
</evidence>
<dbReference type="RefSeq" id="XP_044312734.1">
    <property type="nucleotide sequence ID" value="XM_044456799.1"/>
</dbReference>
<dbReference type="InterPro" id="IPR000477">
    <property type="entry name" value="RT_dom"/>
</dbReference>
<dbReference type="InterPro" id="IPR036397">
    <property type="entry name" value="RNaseH_sf"/>
</dbReference>
<evidence type="ECO:0000256" key="7">
    <source>
        <dbReference type="ARBA" id="ARBA00022801"/>
    </source>
</evidence>
<dbReference type="InterPro" id="IPR036875">
    <property type="entry name" value="Znf_CCHC_sf"/>
</dbReference>
<dbReference type="PROSITE" id="PS50175">
    <property type="entry name" value="ASP_PROT_RETROV"/>
    <property type="match status" value="1"/>
</dbReference>
<feature type="domain" description="Peptidase A2" evidence="17">
    <location>
        <begin position="364"/>
        <end position="443"/>
    </location>
</feature>
<dbReference type="InterPro" id="IPR021109">
    <property type="entry name" value="Peptidase_aspartic_dom_sf"/>
</dbReference>